<dbReference type="PROSITE" id="PS50835">
    <property type="entry name" value="IG_LIKE"/>
    <property type="match status" value="1"/>
</dbReference>
<dbReference type="SUPFAM" id="SSF48726">
    <property type="entry name" value="Immunoglobulin"/>
    <property type="match status" value="1"/>
</dbReference>
<proteinExistence type="predicted"/>
<keyword evidence="1" id="KW-0732">Signal</keyword>
<dbReference type="InterPro" id="IPR007110">
    <property type="entry name" value="Ig-like_dom"/>
</dbReference>
<dbReference type="InterPro" id="IPR036179">
    <property type="entry name" value="Ig-like_dom_sf"/>
</dbReference>
<dbReference type="Gene3D" id="2.60.40.10">
    <property type="entry name" value="Immunoglobulins"/>
    <property type="match status" value="1"/>
</dbReference>
<reference evidence="4" key="2">
    <citation type="submission" date="2025-08" db="UniProtKB">
        <authorList>
            <consortium name="Ensembl"/>
        </authorList>
    </citation>
    <scope>IDENTIFICATION</scope>
</reference>
<dbReference type="GO" id="GO:0007166">
    <property type="term" value="P:cell surface receptor signaling pathway"/>
    <property type="evidence" value="ECO:0007669"/>
    <property type="project" value="TreeGrafter"/>
</dbReference>
<dbReference type="Pfam" id="PF07686">
    <property type="entry name" value="V-set"/>
    <property type="match status" value="1"/>
</dbReference>
<feature type="domain" description="Ig-like" evidence="3">
    <location>
        <begin position="1"/>
        <end position="64"/>
    </location>
</feature>
<dbReference type="Proteomes" id="UP000007303">
    <property type="component" value="Unassembled WGS sequence"/>
</dbReference>
<evidence type="ECO:0000313" key="4">
    <source>
        <dbReference type="Ensembl" id="ENSTNIP00000003277.1"/>
    </source>
</evidence>
<keyword evidence="2" id="KW-0391">Immunity</keyword>
<dbReference type="GO" id="GO:0005886">
    <property type="term" value="C:plasma membrane"/>
    <property type="evidence" value="ECO:0007669"/>
    <property type="project" value="TreeGrafter"/>
</dbReference>
<dbReference type="PANTHER" id="PTHR23268:SF117">
    <property type="entry name" value="T CELL RECEPTOR BETA VARIABLE 29-1"/>
    <property type="match status" value="1"/>
</dbReference>
<evidence type="ECO:0000256" key="2">
    <source>
        <dbReference type="ARBA" id="ARBA00022859"/>
    </source>
</evidence>
<dbReference type="AlphaFoldDB" id="H3C4V8"/>
<dbReference type="InterPro" id="IPR050413">
    <property type="entry name" value="TCR_beta_variable"/>
</dbReference>
<dbReference type="Ensembl" id="ENSTNIT00000000069.1">
    <property type="protein sequence ID" value="ENSTNIP00000003277.1"/>
    <property type="gene ID" value="ENSTNIG00000000541.1"/>
</dbReference>
<sequence length="85" mass="9314">EYVYWYKQQKGKSLQFMGSVVAGLANFEGIYQSGFEAAIVTKKHSTLTITRVGREDGAAYLCAAIKGQAHYDPAFFGSGTRLTVL</sequence>
<accession>H3C4V8</accession>
<dbReference type="InterPro" id="IPR013106">
    <property type="entry name" value="Ig_V-set"/>
</dbReference>
<keyword evidence="5" id="KW-1185">Reference proteome</keyword>
<protein>
    <recommendedName>
        <fullName evidence="3">Ig-like domain-containing protein</fullName>
    </recommendedName>
</protein>
<reference evidence="5" key="1">
    <citation type="journal article" date="2004" name="Nature">
        <title>Genome duplication in the teleost fish Tetraodon nigroviridis reveals the early vertebrate proto-karyotype.</title>
        <authorList>
            <person name="Jaillon O."/>
            <person name="Aury J.-M."/>
            <person name="Brunet F."/>
            <person name="Petit J.-L."/>
            <person name="Stange-Thomann N."/>
            <person name="Mauceli E."/>
            <person name="Bouneau L."/>
            <person name="Fischer C."/>
            <person name="Ozouf-Costaz C."/>
            <person name="Bernot A."/>
            <person name="Nicaud S."/>
            <person name="Jaffe D."/>
            <person name="Fisher S."/>
            <person name="Lutfalla G."/>
            <person name="Dossat C."/>
            <person name="Segurens B."/>
            <person name="Dasilva C."/>
            <person name="Salanoubat M."/>
            <person name="Levy M."/>
            <person name="Boudet N."/>
            <person name="Castellano S."/>
            <person name="Anthouard V."/>
            <person name="Jubin C."/>
            <person name="Castelli V."/>
            <person name="Katinka M."/>
            <person name="Vacherie B."/>
            <person name="Biemont C."/>
            <person name="Skalli Z."/>
            <person name="Cattolico L."/>
            <person name="Poulain J."/>
            <person name="De Berardinis V."/>
            <person name="Cruaud C."/>
            <person name="Duprat S."/>
            <person name="Brottier P."/>
            <person name="Coutanceau J.-P."/>
            <person name="Gouzy J."/>
            <person name="Parra G."/>
            <person name="Lardier G."/>
            <person name="Chapple C."/>
            <person name="McKernan K.J."/>
            <person name="McEwan P."/>
            <person name="Bosak S."/>
            <person name="Kellis M."/>
            <person name="Volff J.-N."/>
            <person name="Guigo R."/>
            <person name="Zody M.C."/>
            <person name="Mesirov J."/>
            <person name="Lindblad-Toh K."/>
            <person name="Birren B."/>
            <person name="Nusbaum C."/>
            <person name="Kahn D."/>
            <person name="Robinson-Rechavi M."/>
            <person name="Laudet V."/>
            <person name="Schachter V."/>
            <person name="Quetier F."/>
            <person name="Saurin W."/>
            <person name="Scarpelli C."/>
            <person name="Wincker P."/>
            <person name="Lander E.S."/>
            <person name="Weissenbach J."/>
            <person name="Roest Crollius H."/>
        </authorList>
    </citation>
    <scope>NUCLEOTIDE SEQUENCE [LARGE SCALE GENOMIC DNA]</scope>
</reference>
<evidence type="ECO:0000256" key="1">
    <source>
        <dbReference type="ARBA" id="ARBA00022729"/>
    </source>
</evidence>
<reference evidence="4" key="3">
    <citation type="submission" date="2025-09" db="UniProtKB">
        <authorList>
            <consortium name="Ensembl"/>
        </authorList>
    </citation>
    <scope>IDENTIFICATION</scope>
</reference>
<dbReference type="PANTHER" id="PTHR23268">
    <property type="entry name" value="T-CELL RECEPTOR BETA CHAIN"/>
    <property type="match status" value="1"/>
</dbReference>
<name>H3C4V8_TETNG</name>
<dbReference type="GO" id="GO:0002376">
    <property type="term" value="P:immune system process"/>
    <property type="evidence" value="ECO:0007669"/>
    <property type="project" value="UniProtKB-KW"/>
</dbReference>
<organism evidence="4 5">
    <name type="scientific">Tetraodon nigroviridis</name>
    <name type="common">Spotted green pufferfish</name>
    <name type="synonym">Chelonodon nigroviridis</name>
    <dbReference type="NCBI Taxonomy" id="99883"/>
    <lineage>
        <taxon>Eukaryota</taxon>
        <taxon>Metazoa</taxon>
        <taxon>Chordata</taxon>
        <taxon>Craniata</taxon>
        <taxon>Vertebrata</taxon>
        <taxon>Euteleostomi</taxon>
        <taxon>Actinopterygii</taxon>
        <taxon>Neopterygii</taxon>
        <taxon>Teleostei</taxon>
        <taxon>Neoteleostei</taxon>
        <taxon>Acanthomorphata</taxon>
        <taxon>Eupercaria</taxon>
        <taxon>Tetraodontiformes</taxon>
        <taxon>Tetradontoidea</taxon>
        <taxon>Tetraodontidae</taxon>
        <taxon>Tetraodon</taxon>
    </lineage>
</organism>
<evidence type="ECO:0000313" key="5">
    <source>
        <dbReference type="Proteomes" id="UP000007303"/>
    </source>
</evidence>
<evidence type="ECO:0000259" key="3">
    <source>
        <dbReference type="PROSITE" id="PS50835"/>
    </source>
</evidence>
<dbReference type="InterPro" id="IPR013783">
    <property type="entry name" value="Ig-like_fold"/>
</dbReference>
<dbReference type="GeneTree" id="ENSGT00940000164625"/>